<dbReference type="Gene3D" id="3.30.565.10">
    <property type="entry name" value="Histidine kinase-like ATPase, C-terminal domain"/>
    <property type="match status" value="1"/>
</dbReference>
<evidence type="ECO:0000256" key="1">
    <source>
        <dbReference type="ARBA" id="ARBA00000085"/>
    </source>
</evidence>
<dbReference type="InterPro" id="IPR001610">
    <property type="entry name" value="PAC"/>
</dbReference>
<accession>A0A8J3GHK3</accession>
<dbReference type="InterPro" id="IPR036890">
    <property type="entry name" value="HATPase_C_sf"/>
</dbReference>
<dbReference type="CDD" id="cd00082">
    <property type="entry name" value="HisKA"/>
    <property type="match status" value="1"/>
</dbReference>
<dbReference type="PANTHER" id="PTHR43065:SF42">
    <property type="entry name" value="TWO-COMPONENT SENSOR PPRA"/>
    <property type="match status" value="1"/>
</dbReference>
<proteinExistence type="predicted"/>
<dbReference type="Gene3D" id="3.30.450.20">
    <property type="entry name" value="PAS domain"/>
    <property type="match status" value="3"/>
</dbReference>
<feature type="transmembrane region" description="Helical" evidence="4">
    <location>
        <begin position="247"/>
        <end position="270"/>
    </location>
</feature>
<comment type="caution">
    <text evidence="7">The sequence shown here is derived from an EMBL/GenBank/DDBJ whole genome shotgun (WGS) entry which is preliminary data.</text>
</comment>
<reference evidence="7" key="1">
    <citation type="journal article" date="2014" name="Int. J. Syst. Evol. Microbiol.">
        <title>Complete genome sequence of Corynebacterium casei LMG S-19264T (=DSM 44701T), isolated from a smear-ripened cheese.</title>
        <authorList>
            <consortium name="US DOE Joint Genome Institute (JGI-PGF)"/>
            <person name="Walter F."/>
            <person name="Albersmeier A."/>
            <person name="Kalinowski J."/>
            <person name="Ruckert C."/>
        </authorList>
    </citation>
    <scope>NUCLEOTIDE SEQUENCE</scope>
    <source>
        <strain evidence="7">KCTC 42097</strain>
    </source>
</reference>
<gene>
    <name evidence="7" type="ORF">GCM10010136_32430</name>
</gene>
<evidence type="ECO:0000256" key="4">
    <source>
        <dbReference type="SAM" id="Phobius"/>
    </source>
</evidence>
<dbReference type="InterPro" id="IPR003594">
    <property type="entry name" value="HATPase_dom"/>
</dbReference>
<dbReference type="AlphaFoldDB" id="A0A8J3GHK3"/>
<dbReference type="InterPro" id="IPR036097">
    <property type="entry name" value="HisK_dim/P_sf"/>
</dbReference>
<dbReference type="Pfam" id="PF02518">
    <property type="entry name" value="HATPase_c"/>
    <property type="match status" value="1"/>
</dbReference>
<keyword evidence="4" id="KW-0472">Membrane</keyword>
<dbReference type="EC" id="2.7.13.3" evidence="2"/>
<keyword evidence="3" id="KW-0597">Phosphoprotein</keyword>
<dbReference type="CDD" id="cd12915">
    <property type="entry name" value="PDC2_DGC_like"/>
    <property type="match status" value="1"/>
</dbReference>
<dbReference type="Gene3D" id="1.10.287.130">
    <property type="match status" value="1"/>
</dbReference>
<keyword evidence="4" id="KW-1133">Transmembrane helix</keyword>
<dbReference type="InterPro" id="IPR005467">
    <property type="entry name" value="His_kinase_dom"/>
</dbReference>
<evidence type="ECO:0000259" key="5">
    <source>
        <dbReference type="PROSITE" id="PS50109"/>
    </source>
</evidence>
<feature type="domain" description="PAC" evidence="6">
    <location>
        <begin position="350"/>
        <end position="406"/>
    </location>
</feature>
<dbReference type="InterPro" id="IPR035965">
    <property type="entry name" value="PAS-like_dom_sf"/>
</dbReference>
<name>A0A8J3GHK3_9HYPH</name>
<dbReference type="GO" id="GO:0000155">
    <property type="term" value="F:phosphorelay sensor kinase activity"/>
    <property type="evidence" value="ECO:0007669"/>
    <property type="project" value="InterPro"/>
</dbReference>
<dbReference type="InterPro" id="IPR003661">
    <property type="entry name" value="HisK_dim/P_dom"/>
</dbReference>
<dbReference type="PRINTS" id="PR00344">
    <property type="entry name" value="BCTRLSENSOR"/>
</dbReference>
<keyword evidence="4" id="KW-0812">Transmembrane</keyword>
<evidence type="ECO:0000259" key="6">
    <source>
        <dbReference type="PROSITE" id="PS50113"/>
    </source>
</evidence>
<dbReference type="SMART" id="SM00086">
    <property type="entry name" value="PAC"/>
    <property type="match status" value="1"/>
</dbReference>
<dbReference type="InterPro" id="IPR004358">
    <property type="entry name" value="Sig_transdc_His_kin-like_C"/>
</dbReference>
<evidence type="ECO:0000256" key="2">
    <source>
        <dbReference type="ARBA" id="ARBA00012438"/>
    </source>
</evidence>
<dbReference type="SUPFAM" id="SSF55785">
    <property type="entry name" value="PYP-like sensor domain (PAS domain)"/>
    <property type="match status" value="1"/>
</dbReference>
<dbReference type="Proteomes" id="UP000641137">
    <property type="component" value="Unassembled WGS sequence"/>
</dbReference>
<dbReference type="SMART" id="SM00387">
    <property type="entry name" value="HATPase_c"/>
    <property type="match status" value="1"/>
</dbReference>
<dbReference type="EMBL" id="BMZO01000011">
    <property type="protein sequence ID" value="GHC79672.1"/>
    <property type="molecule type" value="Genomic_DNA"/>
</dbReference>
<keyword evidence="8" id="KW-1185">Reference proteome</keyword>
<comment type="catalytic activity">
    <reaction evidence="1">
        <text>ATP + protein L-histidine = ADP + protein N-phospho-L-histidine.</text>
        <dbReference type="EC" id="2.7.13.3"/>
    </reaction>
</comment>
<dbReference type="PANTHER" id="PTHR43065">
    <property type="entry name" value="SENSOR HISTIDINE KINASE"/>
    <property type="match status" value="1"/>
</dbReference>
<dbReference type="PROSITE" id="PS50109">
    <property type="entry name" value="HIS_KIN"/>
    <property type="match status" value="1"/>
</dbReference>
<dbReference type="SUPFAM" id="SSF55874">
    <property type="entry name" value="ATPase domain of HSP90 chaperone/DNA topoisomerase II/histidine kinase"/>
    <property type="match status" value="1"/>
</dbReference>
<feature type="domain" description="Histidine kinase" evidence="5">
    <location>
        <begin position="419"/>
        <end position="640"/>
    </location>
</feature>
<feature type="transmembrane region" description="Helical" evidence="4">
    <location>
        <begin position="223"/>
        <end position="241"/>
    </location>
</feature>
<dbReference type="SMART" id="SM00388">
    <property type="entry name" value="HisKA"/>
    <property type="match status" value="1"/>
</dbReference>
<evidence type="ECO:0000313" key="8">
    <source>
        <dbReference type="Proteomes" id="UP000641137"/>
    </source>
</evidence>
<dbReference type="SUPFAM" id="SSF47384">
    <property type="entry name" value="Homodimeric domain of signal transducing histidine kinase"/>
    <property type="match status" value="1"/>
</dbReference>
<dbReference type="InterPro" id="IPR000700">
    <property type="entry name" value="PAS-assoc_C"/>
</dbReference>
<sequence length="658" mass="71013">MDDAGQHLMYLAQALAEHTTQIFVKLDALSRAIVEDATDRIVDEALLSEVMRRRAAAEPAAMGIAIVGPDGVIRASGMESYPIGRDMSKTADFQELQREDAPNFYISKPYLSDLSVPGDYSGWTMSYARRINGANNRFNGYVLLVVDEAYLYGFYSRLVEGPGMVLGLMGKDGIIRASNAPEVIGSNVEPTIRDELAAGEGIKISPSVRTGIQRIFAYYRSSAAPLLAYVGVPVAPIYQAWLISSSVIAIALAALLATLIALGLILGRYFRNRDSLMQSMLETAQQRQEKEFLETIVNTGGLLMSVTGPDGQVVVANQALQTLFPDVDFARADASSMSRILGEPFEKIVASLPWQGVREVVLQNGAKRALSWSISPIRDKSEGVKNLVVVGLDITDRREAELAIYQSAKLVTLGEMATGIAHEINQPLATLAMAVDNIQANIESGRTDLEMVSGQLDLVSSQIDRAANIVRHMRIYGHRQGGGAQPVDPADAIEGALAIAGAQIAAEGIDIIREYGADRALVSADLLLTEQIILNLLLNARDAILEKNGSGSMSKERIRIRLMKEDPDMTAIAISDTGIGIPDAIRNKLFEPFFSTKPVGKGTGLGLSLSHGMARDMGGRLELGEVAEGAEFRLVLRHASKTVNSEKRDGDKSNCPAD</sequence>
<protein>
    <recommendedName>
        <fullName evidence="2">histidine kinase</fullName>
        <ecNumber evidence="2">2.7.13.3</ecNumber>
    </recommendedName>
</protein>
<organism evidence="7 8">
    <name type="scientific">Limoniibacter endophyticus</name>
    <dbReference type="NCBI Taxonomy" id="1565040"/>
    <lineage>
        <taxon>Bacteria</taxon>
        <taxon>Pseudomonadati</taxon>
        <taxon>Pseudomonadota</taxon>
        <taxon>Alphaproteobacteria</taxon>
        <taxon>Hyphomicrobiales</taxon>
        <taxon>Bartonellaceae</taxon>
        <taxon>Limoniibacter</taxon>
    </lineage>
</organism>
<reference evidence="7" key="2">
    <citation type="submission" date="2020-09" db="EMBL/GenBank/DDBJ databases">
        <authorList>
            <person name="Sun Q."/>
            <person name="Kim S."/>
        </authorList>
    </citation>
    <scope>NUCLEOTIDE SEQUENCE</scope>
    <source>
        <strain evidence="7">KCTC 42097</strain>
    </source>
</reference>
<evidence type="ECO:0000256" key="3">
    <source>
        <dbReference type="ARBA" id="ARBA00022553"/>
    </source>
</evidence>
<dbReference type="CDD" id="cd12914">
    <property type="entry name" value="PDC1_DGC_like"/>
    <property type="match status" value="1"/>
</dbReference>
<evidence type="ECO:0000313" key="7">
    <source>
        <dbReference type="EMBL" id="GHC79672.1"/>
    </source>
</evidence>
<dbReference type="PROSITE" id="PS50113">
    <property type="entry name" value="PAC"/>
    <property type="match status" value="1"/>
</dbReference>